<dbReference type="STRING" id="29172.A0A0D8Y6Y2"/>
<dbReference type="PANTHER" id="PTHR23248">
    <property type="entry name" value="PHOSPHOLIPID SCRAMBLASE-RELATED"/>
    <property type="match status" value="1"/>
</dbReference>
<dbReference type="OrthoDB" id="10041953at2759"/>
<gene>
    <name evidence="3" type="ORF">DICVIV_02145</name>
</gene>
<keyword evidence="2" id="KW-0106">Calcium</keyword>
<dbReference type="GO" id="GO:0005886">
    <property type="term" value="C:plasma membrane"/>
    <property type="evidence" value="ECO:0007669"/>
    <property type="project" value="TreeGrafter"/>
</dbReference>
<protein>
    <recommendedName>
        <fullName evidence="2">Phospholipid scramblase</fullName>
    </recommendedName>
</protein>
<evidence type="ECO:0000313" key="3">
    <source>
        <dbReference type="EMBL" id="KJH51714.1"/>
    </source>
</evidence>
<name>A0A0D8Y6Y2_DICVI</name>
<keyword evidence="2" id="KW-0564">Palmitate</keyword>
<dbReference type="Pfam" id="PF03803">
    <property type="entry name" value="Scramblase"/>
    <property type="match status" value="1"/>
</dbReference>
<reference evidence="3 4" key="1">
    <citation type="submission" date="2013-11" db="EMBL/GenBank/DDBJ databases">
        <title>Draft genome of the bovine lungworm Dictyocaulus viviparus.</title>
        <authorList>
            <person name="Mitreva M."/>
        </authorList>
    </citation>
    <scope>NUCLEOTIDE SEQUENCE [LARGE SCALE GENOMIC DNA]</scope>
    <source>
        <strain evidence="3 4">HannoverDv2000</strain>
    </source>
</reference>
<organism evidence="3 4">
    <name type="scientific">Dictyocaulus viviparus</name>
    <name type="common">Bovine lungworm</name>
    <dbReference type="NCBI Taxonomy" id="29172"/>
    <lineage>
        <taxon>Eukaryota</taxon>
        <taxon>Metazoa</taxon>
        <taxon>Ecdysozoa</taxon>
        <taxon>Nematoda</taxon>
        <taxon>Chromadorea</taxon>
        <taxon>Rhabditida</taxon>
        <taxon>Rhabditina</taxon>
        <taxon>Rhabditomorpha</taxon>
        <taxon>Strongyloidea</taxon>
        <taxon>Metastrongylidae</taxon>
        <taxon>Dictyocaulus</taxon>
    </lineage>
</organism>
<comment type="similarity">
    <text evidence="1 2">Belongs to the phospholipid scramblase family.</text>
</comment>
<sequence length="190" mass="21723">MLKIEFESKNTFWSYCDTYDDETAGNATRVHPILILILYQVFYALEQSSFCEQQCCGSYRSFTIHIFDNFSRSIVFQRIIRIERPFMCCGGAFCGLLADLPNYASRCTIEDPLGSIVGTVRQRGTLCKNVMELDVNNGAFTLYVHSSFCCLMSGCQDKKFLVLAVFLFLYSRNSTIAQVILKLIINKIRM</sequence>
<reference evidence="4" key="2">
    <citation type="journal article" date="2016" name="Sci. Rep.">
        <title>Dictyocaulus viviparus genome, variome and transcriptome elucidate lungworm biology and support future intervention.</title>
        <authorList>
            <person name="McNulty S.N."/>
            <person name="Strube C."/>
            <person name="Rosa B.A."/>
            <person name="Martin J.C."/>
            <person name="Tyagi R."/>
            <person name="Choi Y.J."/>
            <person name="Wang Q."/>
            <person name="Hallsworth Pepin K."/>
            <person name="Zhang X."/>
            <person name="Ozersky P."/>
            <person name="Wilson R.K."/>
            <person name="Sternberg P.W."/>
            <person name="Gasser R.B."/>
            <person name="Mitreva M."/>
        </authorList>
    </citation>
    <scope>NUCLEOTIDE SEQUENCE [LARGE SCALE GENOMIC DNA]</scope>
    <source>
        <strain evidence="4">HannoverDv2000</strain>
    </source>
</reference>
<keyword evidence="4" id="KW-1185">Reference proteome</keyword>
<dbReference type="AlphaFoldDB" id="A0A0D8Y6Y2"/>
<keyword evidence="2" id="KW-0449">Lipoprotein</keyword>
<evidence type="ECO:0000313" key="4">
    <source>
        <dbReference type="Proteomes" id="UP000053766"/>
    </source>
</evidence>
<comment type="cofactor">
    <cofactor evidence="2">
        <name>Ca(2+)</name>
        <dbReference type="ChEBI" id="CHEBI:29108"/>
    </cofactor>
</comment>
<dbReference type="InterPro" id="IPR005552">
    <property type="entry name" value="Scramblase"/>
</dbReference>
<comment type="function">
    <text evidence="2">May mediate accelerated ATP-independent bidirectional transbilayer migration of phospholipids upon binding calcium ions that results in a loss of phospholipid asymmetry in the plasma membrane.</text>
</comment>
<dbReference type="PANTHER" id="PTHR23248:SF63">
    <property type="entry name" value="PHOSPHOLIPID SCRAMBLASE"/>
    <property type="match status" value="1"/>
</dbReference>
<evidence type="ECO:0000256" key="2">
    <source>
        <dbReference type="RuleBase" id="RU363116"/>
    </source>
</evidence>
<accession>A0A0D8Y6Y2</accession>
<dbReference type="Proteomes" id="UP000053766">
    <property type="component" value="Unassembled WGS sequence"/>
</dbReference>
<dbReference type="GO" id="GO:0017128">
    <property type="term" value="F:phospholipid scramblase activity"/>
    <property type="evidence" value="ECO:0007669"/>
    <property type="project" value="InterPro"/>
</dbReference>
<evidence type="ECO:0000256" key="1">
    <source>
        <dbReference type="ARBA" id="ARBA00005350"/>
    </source>
</evidence>
<dbReference type="EMBL" id="KN716178">
    <property type="protein sequence ID" value="KJH51714.1"/>
    <property type="molecule type" value="Genomic_DNA"/>
</dbReference>
<proteinExistence type="inferred from homology"/>